<evidence type="ECO:0000313" key="4">
    <source>
        <dbReference type="Proteomes" id="UP000727993"/>
    </source>
</evidence>
<gene>
    <name evidence="3" type="ORF">IPN02_04445</name>
</gene>
<keyword evidence="2" id="KW-1133">Transmembrane helix</keyword>
<feature type="transmembrane region" description="Helical" evidence="2">
    <location>
        <begin position="181"/>
        <end position="202"/>
    </location>
</feature>
<keyword evidence="2" id="KW-0812">Transmembrane</keyword>
<organism evidence="3 4">
    <name type="scientific">Candidatus Neomicrothrix subdominans</name>
    <dbReference type="NCBI Taxonomy" id="2954438"/>
    <lineage>
        <taxon>Bacteria</taxon>
        <taxon>Bacillati</taxon>
        <taxon>Actinomycetota</taxon>
        <taxon>Acidimicrobiia</taxon>
        <taxon>Acidimicrobiales</taxon>
        <taxon>Microthrixaceae</taxon>
        <taxon>Candidatus Neomicrothrix</taxon>
    </lineage>
</organism>
<keyword evidence="2" id="KW-0472">Membrane</keyword>
<evidence type="ECO:0000256" key="2">
    <source>
        <dbReference type="SAM" id="Phobius"/>
    </source>
</evidence>
<feature type="transmembrane region" description="Helical" evidence="2">
    <location>
        <begin position="274"/>
        <end position="291"/>
    </location>
</feature>
<feature type="region of interest" description="Disordered" evidence="1">
    <location>
        <begin position="297"/>
        <end position="319"/>
    </location>
</feature>
<comment type="caution">
    <text evidence="3">The sequence shown here is derived from an EMBL/GenBank/DDBJ whole genome shotgun (WGS) entry which is preliminary data.</text>
</comment>
<name>A0A936NAJ6_9ACTN</name>
<sequence>MLFGLALPWLGPSVLTSPGVIYLWEVPVAAAIAMAAAAAIGVTAVAPVAAASPDGPPIAKSRTVTIAALVAASIVLGTNIVAELFSVVSIGRSALELFDGEPLRLLPGPGQLLFAGAAGAALMSGAGLPPISTLRDRVARGRMGSLRGWTVLAGVLLVVLSRLDAWLTVGNYSLTGAELPVLGQILGTLTLGIAIAAAWLMWRGGAWPRLLGSFCGFFIALLAAGTMLVSGFVVGHLPTDRIEAQLVSVLPAELGADAAHTAADEIRDAGAGNGPLWSLIGIGLLASAAALPSRRLASRRRSSDSAGPYLKTDTTEQQR</sequence>
<protein>
    <submittedName>
        <fullName evidence="3">Uncharacterized protein</fullName>
    </submittedName>
</protein>
<reference evidence="3 4" key="1">
    <citation type="submission" date="2020-10" db="EMBL/GenBank/DDBJ databases">
        <title>Connecting structure to function with the recovery of over 1000 high-quality activated sludge metagenome-assembled genomes encoding full-length rRNA genes using long-read sequencing.</title>
        <authorList>
            <person name="Singleton C.M."/>
            <person name="Petriglieri F."/>
            <person name="Kristensen J.M."/>
            <person name="Kirkegaard R.H."/>
            <person name="Michaelsen T.Y."/>
            <person name="Andersen M.H."/>
            <person name="Karst S.M."/>
            <person name="Dueholm M.S."/>
            <person name="Nielsen P.H."/>
            <person name="Albertsen M."/>
        </authorList>
    </citation>
    <scope>NUCLEOTIDE SEQUENCE [LARGE SCALE GENOMIC DNA]</scope>
    <source>
        <strain evidence="3">Lyne_18-Q3-R50-59_MAXAC.006</strain>
    </source>
</reference>
<dbReference type="Proteomes" id="UP000727993">
    <property type="component" value="Unassembled WGS sequence"/>
</dbReference>
<dbReference type="EMBL" id="JADJZA010000001">
    <property type="protein sequence ID" value="MBK9296116.1"/>
    <property type="molecule type" value="Genomic_DNA"/>
</dbReference>
<proteinExistence type="predicted"/>
<feature type="transmembrane region" description="Helical" evidence="2">
    <location>
        <begin position="110"/>
        <end position="128"/>
    </location>
</feature>
<dbReference type="AlphaFoldDB" id="A0A936NAJ6"/>
<feature type="transmembrane region" description="Helical" evidence="2">
    <location>
        <begin position="214"/>
        <end position="234"/>
    </location>
</feature>
<evidence type="ECO:0000256" key="1">
    <source>
        <dbReference type="SAM" id="MobiDB-lite"/>
    </source>
</evidence>
<feature type="transmembrane region" description="Helical" evidence="2">
    <location>
        <begin position="149"/>
        <end position="169"/>
    </location>
</feature>
<feature type="transmembrane region" description="Helical" evidence="2">
    <location>
        <begin position="26"/>
        <end position="51"/>
    </location>
</feature>
<accession>A0A936NAJ6</accession>
<evidence type="ECO:0000313" key="3">
    <source>
        <dbReference type="EMBL" id="MBK9296116.1"/>
    </source>
</evidence>
<feature type="transmembrane region" description="Helical" evidence="2">
    <location>
        <begin position="63"/>
        <end position="90"/>
    </location>
</feature>